<dbReference type="Gene3D" id="3.90.1200.10">
    <property type="match status" value="1"/>
</dbReference>
<dbReference type="InterPro" id="IPR002575">
    <property type="entry name" value="Aminoglycoside_PTrfase"/>
</dbReference>
<evidence type="ECO:0000313" key="3">
    <source>
        <dbReference type="Proteomes" id="UP000539372"/>
    </source>
</evidence>
<keyword evidence="3" id="KW-1185">Reference proteome</keyword>
<protein>
    <submittedName>
        <fullName evidence="2">Phosphotransferase</fullName>
    </submittedName>
</protein>
<gene>
    <name evidence="2" type="ORF">HH303_01015</name>
</gene>
<organism evidence="2 3">
    <name type="scientific">Pacificispira spongiicola</name>
    <dbReference type="NCBI Taxonomy" id="2729598"/>
    <lineage>
        <taxon>Bacteria</taxon>
        <taxon>Pseudomonadati</taxon>
        <taxon>Pseudomonadota</taxon>
        <taxon>Alphaproteobacteria</taxon>
        <taxon>Rhodospirillales</taxon>
        <taxon>Rhodospirillaceae</taxon>
        <taxon>Pacificispira</taxon>
    </lineage>
</organism>
<keyword evidence="2" id="KW-0808">Transferase</keyword>
<evidence type="ECO:0000313" key="2">
    <source>
        <dbReference type="EMBL" id="NMM43038.1"/>
    </source>
</evidence>
<dbReference type="Pfam" id="PF01636">
    <property type="entry name" value="APH"/>
    <property type="match status" value="1"/>
</dbReference>
<evidence type="ECO:0000259" key="1">
    <source>
        <dbReference type="Pfam" id="PF01636"/>
    </source>
</evidence>
<dbReference type="EMBL" id="JABBNT010000001">
    <property type="protein sequence ID" value="NMM43038.1"/>
    <property type="molecule type" value="Genomic_DNA"/>
</dbReference>
<dbReference type="Gene3D" id="3.30.200.20">
    <property type="entry name" value="Phosphorylase Kinase, domain 1"/>
    <property type="match status" value="1"/>
</dbReference>
<comment type="caution">
    <text evidence="2">The sequence shown here is derived from an EMBL/GenBank/DDBJ whole genome shotgun (WGS) entry which is preliminary data.</text>
</comment>
<dbReference type="GO" id="GO:0016740">
    <property type="term" value="F:transferase activity"/>
    <property type="evidence" value="ECO:0007669"/>
    <property type="project" value="UniProtKB-KW"/>
</dbReference>
<feature type="domain" description="Aminoglycoside phosphotransferase" evidence="1">
    <location>
        <begin position="26"/>
        <end position="255"/>
    </location>
</feature>
<dbReference type="RefSeq" id="WP_169623347.1">
    <property type="nucleotide sequence ID" value="NZ_JABBNT010000001.1"/>
</dbReference>
<name>A0A7Y0DX01_9PROT</name>
<dbReference type="InterPro" id="IPR011009">
    <property type="entry name" value="Kinase-like_dom_sf"/>
</dbReference>
<dbReference type="SUPFAM" id="SSF56112">
    <property type="entry name" value="Protein kinase-like (PK-like)"/>
    <property type="match status" value="1"/>
</dbReference>
<reference evidence="2 3" key="1">
    <citation type="submission" date="2020-04" db="EMBL/GenBank/DDBJ databases">
        <title>Rhodospirillaceae bacterium KN72 isolated from deep sea.</title>
        <authorList>
            <person name="Zhang D.-C."/>
        </authorList>
    </citation>
    <scope>NUCLEOTIDE SEQUENCE [LARGE SCALE GENOMIC DNA]</scope>
    <source>
        <strain evidence="2 3">KN72</strain>
    </source>
</reference>
<proteinExistence type="predicted"/>
<accession>A0A7Y0DX01</accession>
<dbReference type="AlphaFoldDB" id="A0A7Y0DX01"/>
<sequence length="341" mass="37795">MTGTDRNAARRAFAVAAGWGDAPETALPADASFRQYYRLNRADGTSTLIMDAPPDKEDVHPYIAVDEHLVSLGLSAPRILAQDADRGFLLLEDFGDGTFTNLFARGTADGPLYDLATDALIALHRAEGVAALDVPPYDMDVLLREALLLPEWLYPAQTGHACLPEVREDYARAWRTVFDSLPPVPDTLVLRDYHVDNLMRLDGRNGAAACGLLDFQDALIGPRAYDLVSLLEDARRDIDADIVARCRARYIAGMGTMLEDEAAFDRWYRALGAQRHAKVAGIFTRLMKRDGKPKYLIHIPRVVRLLRRHLETAPDLAPVADWFATHLPTFDAPLPPPAEWG</sequence>
<dbReference type="Proteomes" id="UP000539372">
    <property type="component" value="Unassembled WGS sequence"/>
</dbReference>